<name>A0A0R0LTP6_9MICR</name>
<reference evidence="1 2" key="1">
    <citation type="submission" date="2015-07" db="EMBL/GenBank/DDBJ databases">
        <title>The genome of Pseudoloma neurophilia, a relevant intracellular parasite of the zebrafish.</title>
        <authorList>
            <person name="Ndikumana S."/>
            <person name="Pelin A."/>
            <person name="Sanders J."/>
            <person name="Corradi N."/>
        </authorList>
    </citation>
    <scope>NUCLEOTIDE SEQUENCE [LARGE SCALE GENOMIC DNA]</scope>
    <source>
        <strain evidence="1 2">MK1</strain>
    </source>
</reference>
<dbReference type="AlphaFoldDB" id="A0A0R0LTP6"/>
<dbReference type="EMBL" id="LGUB01000754">
    <property type="protein sequence ID" value="KRH92682.1"/>
    <property type="molecule type" value="Genomic_DNA"/>
</dbReference>
<gene>
    <name evidence="1" type="ORF">M153_35600001405</name>
</gene>
<sequence length="91" mass="10422">MTDSDYLATKATDHRGKNLSKTNNKLIASFCSPCSWNANSLRARQNTSRFKKVPFMQSSFPNKYNHSKQFNTSKNSNISRKANTIKNLYLL</sequence>
<organism evidence="1 2">
    <name type="scientific">Pseudoloma neurophilia</name>
    <dbReference type="NCBI Taxonomy" id="146866"/>
    <lineage>
        <taxon>Eukaryota</taxon>
        <taxon>Fungi</taxon>
        <taxon>Fungi incertae sedis</taxon>
        <taxon>Microsporidia</taxon>
        <taxon>Pseudoloma</taxon>
    </lineage>
</organism>
<dbReference type="Proteomes" id="UP000051530">
    <property type="component" value="Unassembled WGS sequence"/>
</dbReference>
<accession>A0A0R0LTP6</accession>
<proteinExistence type="predicted"/>
<evidence type="ECO:0000313" key="1">
    <source>
        <dbReference type="EMBL" id="KRH92682.1"/>
    </source>
</evidence>
<feature type="non-terminal residue" evidence="1">
    <location>
        <position position="91"/>
    </location>
</feature>
<dbReference type="VEuPathDB" id="MicrosporidiaDB:M153_35600001405"/>
<comment type="caution">
    <text evidence="1">The sequence shown here is derived from an EMBL/GenBank/DDBJ whole genome shotgun (WGS) entry which is preliminary data.</text>
</comment>
<evidence type="ECO:0000313" key="2">
    <source>
        <dbReference type="Proteomes" id="UP000051530"/>
    </source>
</evidence>
<protein>
    <submittedName>
        <fullName evidence="1">Uncharacterized protein</fullName>
    </submittedName>
</protein>
<keyword evidence="2" id="KW-1185">Reference proteome</keyword>